<evidence type="ECO:0000256" key="3">
    <source>
        <dbReference type="ARBA" id="ARBA00022723"/>
    </source>
</evidence>
<feature type="region of interest" description="Disordered" evidence="6">
    <location>
        <begin position="126"/>
        <end position="190"/>
    </location>
</feature>
<dbReference type="InterPro" id="IPR006629">
    <property type="entry name" value="LITAF"/>
</dbReference>
<dbReference type="GO" id="GO:0008270">
    <property type="term" value="F:zinc ion binding"/>
    <property type="evidence" value="ECO:0007669"/>
    <property type="project" value="TreeGrafter"/>
</dbReference>
<evidence type="ECO:0000256" key="2">
    <source>
        <dbReference type="ARBA" id="ARBA00005975"/>
    </source>
</evidence>
<dbReference type="Proteomes" id="UP000242180">
    <property type="component" value="Unassembled WGS sequence"/>
</dbReference>
<keyword evidence="10" id="KW-1185">Reference proteome</keyword>
<dbReference type="GO" id="GO:0016020">
    <property type="term" value="C:membrane"/>
    <property type="evidence" value="ECO:0007669"/>
    <property type="project" value="UniProtKB-SubCell"/>
</dbReference>
<comment type="subcellular location">
    <subcellularLocation>
        <location evidence="1">Membrane</location>
        <topology evidence="1">Peripheral membrane protein</topology>
    </subcellularLocation>
</comment>
<feature type="transmembrane region" description="Helical" evidence="7">
    <location>
        <begin position="229"/>
        <end position="250"/>
    </location>
</feature>
<dbReference type="EMBL" id="MCGN01000007">
    <property type="protein sequence ID" value="ORY95046.1"/>
    <property type="molecule type" value="Genomic_DNA"/>
</dbReference>
<dbReference type="PANTHER" id="PTHR23292">
    <property type="entry name" value="LIPOPOLYSACCHARIDE-INDUCED TUMOR NECROSIS FACTOR-ALPHA FACTOR"/>
    <property type="match status" value="1"/>
</dbReference>
<organism evidence="9 10">
    <name type="scientific">Syncephalastrum racemosum</name>
    <name type="common">Filamentous fungus</name>
    <dbReference type="NCBI Taxonomy" id="13706"/>
    <lineage>
        <taxon>Eukaryota</taxon>
        <taxon>Fungi</taxon>
        <taxon>Fungi incertae sedis</taxon>
        <taxon>Mucoromycota</taxon>
        <taxon>Mucoromycotina</taxon>
        <taxon>Mucoromycetes</taxon>
        <taxon>Mucorales</taxon>
        <taxon>Syncephalastraceae</taxon>
        <taxon>Syncephalastrum</taxon>
    </lineage>
</organism>
<feature type="compositionally biased region" description="Polar residues" evidence="6">
    <location>
        <begin position="180"/>
        <end position="190"/>
    </location>
</feature>
<name>A0A1X2H915_SYNRA</name>
<evidence type="ECO:0000259" key="8">
    <source>
        <dbReference type="PROSITE" id="PS51837"/>
    </source>
</evidence>
<evidence type="ECO:0000256" key="6">
    <source>
        <dbReference type="SAM" id="MobiDB-lite"/>
    </source>
</evidence>
<comment type="caution">
    <text evidence="9">The sequence shown here is derived from an EMBL/GenBank/DDBJ whole genome shotgun (WGS) entry which is preliminary data.</text>
</comment>
<feature type="domain" description="LITAF" evidence="8">
    <location>
        <begin position="196"/>
        <end position="276"/>
    </location>
</feature>
<evidence type="ECO:0000256" key="7">
    <source>
        <dbReference type="SAM" id="Phobius"/>
    </source>
</evidence>
<reference evidence="9 10" key="1">
    <citation type="submission" date="2016-07" db="EMBL/GenBank/DDBJ databases">
        <title>Pervasive Adenine N6-methylation of Active Genes in Fungi.</title>
        <authorList>
            <consortium name="DOE Joint Genome Institute"/>
            <person name="Mondo S.J."/>
            <person name="Dannebaum R.O."/>
            <person name="Kuo R.C."/>
            <person name="Labutti K."/>
            <person name="Haridas S."/>
            <person name="Kuo A."/>
            <person name="Salamov A."/>
            <person name="Ahrendt S.R."/>
            <person name="Lipzen A."/>
            <person name="Sullivan W."/>
            <person name="Andreopoulos W.B."/>
            <person name="Clum A."/>
            <person name="Lindquist E."/>
            <person name="Daum C."/>
            <person name="Ramamoorthy G.K."/>
            <person name="Gryganskyi A."/>
            <person name="Culley D."/>
            <person name="Magnuson J.K."/>
            <person name="James T.Y."/>
            <person name="O'Malley M.A."/>
            <person name="Stajich J.E."/>
            <person name="Spatafora J.W."/>
            <person name="Visel A."/>
            <person name="Grigoriev I.V."/>
        </authorList>
    </citation>
    <scope>NUCLEOTIDE SEQUENCE [LARGE SCALE GENOMIC DNA]</scope>
    <source>
        <strain evidence="9 10">NRRL 2496</strain>
    </source>
</reference>
<protein>
    <submittedName>
        <fullName evidence="9">LITAF-like zinc ribbon domain-domain-containing protein</fullName>
    </submittedName>
</protein>
<sequence length="277" mass="31331">MKGFFPTFHMPPMLTRYNKAARRRHRADSGHHDYAGSFKPAQQTQQLQGPATPPEERVLTDVHTTAVEAGHGPYAGGASSDPGGTLSDEEYDDSDSMNSSHSSLEGRISLRSAVSQSALSVQAQHFTIGTPTTIPPVHAHHRRNRKNKKRRQHAGEDLEGYNDESYASSFSSGRRRTREATPSVQSHRTQQSWFLRRRPTLDQSLPDFETQVFCPTCEKYVQSRIRYRLGALSWLAVLVLFMCTVFLFWVPFYVKYFKDVVHYCPACGTNVGRHSKI</sequence>
<dbReference type="PANTHER" id="PTHR23292:SF6">
    <property type="entry name" value="FI16602P1-RELATED"/>
    <property type="match status" value="1"/>
</dbReference>
<keyword evidence="7" id="KW-0812">Transmembrane</keyword>
<gene>
    <name evidence="9" type="ORF">BCR43DRAFT_565235</name>
</gene>
<dbReference type="Pfam" id="PF10601">
    <property type="entry name" value="zf-LITAF-like"/>
    <property type="match status" value="1"/>
</dbReference>
<dbReference type="STRING" id="13706.A0A1X2H915"/>
<dbReference type="InParanoid" id="A0A1X2H915"/>
<keyword evidence="5 7" id="KW-0472">Membrane</keyword>
<comment type="similarity">
    <text evidence="2">Belongs to the CDIP1/LITAF family.</text>
</comment>
<feature type="compositionally biased region" description="Basic residues" evidence="6">
    <location>
        <begin position="138"/>
        <end position="152"/>
    </location>
</feature>
<proteinExistence type="inferred from homology"/>
<keyword evidence="4" id="KW-0862">Zinc</keyword>
<feature type="region of interest" description="Disordered" evidence="6">
    <location>
        <begin position="19"/>
        <end position="55"/>
    </location>
</feature>
<evidence type="ECO:0000256" key="4">
    <source>
        <dbReference type="ARBA" id="ARBA00022833"/>
    </source>
</evidence>
<dbReference type="InterPro" id="IPR037519">
    <property type="entry name" value="LITAF_fam"/>
</dbReference>
<evidence type="ECO:0000256" key="1">
    <source>
        <dbReference type="ARBA" id="ARBA00004170"/>
    </source>
</evidence>
<evidence type="ECO:0000313" key="9">
    <source>
        <dbReference type="EMBL" id="ORY95046.1"/>
    </source>
</evidence>
<feature type="compositionally biased region" description="Polar residues" evidence="6">
    <location>
        <begin position="40"/>
        <end position="49"/>
    </location>
</feature>
<feature type="region of interest" description="Disordered" evidence="6">
    <location>
        <begin position="68"/>
        <end position="104"/>
    </location>
</feature>
<keyword evidence="3" id="KW-0479">Metal-binding</keyword>
<dbReference type="OrthoDB" id="5599753at2759"/>
<keyword evidence="7" id="KW-1133">Transmembrane helix</keyword>
<evidence type="ECO:0000313" key="10">
    <source>
        <dbReference type="Proteomes" id="UP000242180"/>
    </source>
</evidence>
<accession>A0A1X2H915</accession>
<evidence type="ECO:0000256" key="5">
    <source>
        <dbReference type="ARBA" id="ARBA00023136"/>
    </source>
</evidence>
<dbReference type="PROSITE" id="PS51837">
    <property type="entry name" value="LITAF"/>
    <property type="match status" value="1"/>
</dbReference>
<dbReference type="SMART" id="SM00714">
    <property type="entry name" value="LITAF"/>
    <property type="match status" value="1"/>
</dbReference>
<dbReference type="AlphaFoldDB" id="A0A1X2H915"/>